<keyword evidence="3" id="KW-0963">Cytoplasm</keyword>
<evidence type="ECO:0000313" key="9">
    <source>
        <dbReference type="Proteomes" id="UP000061630"/>
    </source>
</evidence>
<dbReference type="SUPFAM" id="SSF50129">
    <property type="entry name" value="GroES-like"/>
    <property type="match status" value="1"/>
</dbReference>
<dbReference type="InterPro" id="IPR051603">
    <property type="entry name" value="Zinc-ADH_QOR/CCCR"/>
</dbReference>
<protein>
    <submittedName>
        <fullName evidence="8">NADPH:quinone oxidoreductase</fullName>
    </submittedName>
</protein>
<dbReference type="PANTHER" id="PTHR44154:SF1">
    <property type="entry name" value="QUINONE OXIDOREDUCTASE"/>
    <property type="match status" value="1"/>
</dbReference>
<dbReference type="RefSeq" id="WP_060384213.1">
    <property type="nucleotide sequence ID" value="NZ_CP014141.1"/>
</dbReference>
<dbReference type="InterPro" id="IPR013149">
    <property type="entry name" value="ADH-like_C"/>
</dbReference>
<dbReference type="GO" id="GO:0003723">
    <property type="term" value="F:RNA binding"/>
    <property type="evidence" value="ECO:0007669"/>
    <property type="project" value="UniProtKB-KW"/>
</dbReference>
<comment type="subcellular location">
    <subcellularLocation>
        <location evidence="1">Cytoplasm</location>
    </subcellularLocation>
</comment>
<reference evidence="8 9" key="1">
    <citation type="submission" date="2016-01" db="EMBL/GenBank/DDBJ databases">
        <title>Genome sequence of Thermus parvatiensis, a thermophile isolated from a hot water spring.</title>
        <authorList>
            <person name="Tripathi C."/>
            <person name="Lal R."/>
        </authorList>
    </citation>
    <scope>NUCLEOTIDE SEQUENCE [LARGE SCALE GENOMIC DNA]</scope>
    <source>
        <strain evidence="8 9">RL</strain>
    </source>
</reference>
<dbReference type="SMART" id="SM00829">
    <property type="entry name" value="PKS_ER"/>
    <property type="match status" value="1"/>
</dbReference>
<dbReference type="Gene3D" id="3.40.50.720">
    <property type="entry name" value="NAD(P)-binding Rossmann-like Domain"/>
    <property type="match status" value="1"/>
</dbReference>
<dbReference type="EMBL" id="CP014141">
    <property type="protein sequence ID" value="AMA75266.1"/>
    <property type="molecule type" value="Genomic_DNA"/>
</dbReference>
<organism evidence="8 9">
    <name type="scientific">Thermus parvatiensis</name>
    <dbReference type="NCBI Taxonomy" id="456163"/>
    <lineage>
        <taxon>Bacteria</taxon>
        <taxon>Thermotogati</taxon>
        <taxon>Deinococcota</taxon>
        <taxon>Deinococci</taxon>
        <taxon>Thermales</taxon>
        <taxon>Thermaceae</taxon>
        <taxon>Thermus</taxon>
    </lineage>
</organism>
<dbReference type="PANTHER" id="PTHR44154">
    <property type="entry name" value="QUINONE OXIDOREDUCTASE"/>
    <property type="match status" value="1"/>
</dbReference>
<evidence type="ECO:0000313" key="8">
    <source>
        <dbReference type="EMBL" id="AMA75266.1"/>
    </source>
</evidence>
<evidence type="ECO:0000256" key="1">
    <source>
        <dbReference type="ARBA" id="ARBA00004496"/>
    </source>
</evidence>
<keyword evidence="6" id="KW-0007">Acetylation</keyword>
<sequence>MRAVVLKGFGGLEMLEERDLPVPEPGPGEVLVKNLAIAVNPVDAKIRAAGRWAGVEPPFVLGYDAAGVVAKVGPGVRDLKEGDEVYYTPEIFGNPHGTYAEYTPVPAEIVARKPKNLSFAEAAAIPLAGGTAWEAVVRRLAVRPGETVLVMGGAGGVGSFAVQFAKAAGAYVIATASAENLSVLKELGADLALDYRGPWPEEVLKATEGQGVDAALETAGESLVERVIPVVRPFGRIATILPPQGNLAGLYTKNQTLYGVFLTRERKRLLEMRPLFERGLARPLIAEVLPFSLENLRKAHARMDSGHGRGKIVLTFQA</sequence>
<dbReference type="GO" id="GO:0005737">
    <property type="term" value="C:cytoplasm"/>
    <property type="evidence" value="ECO:0007669"/>
    <property type="project" value="UniProtKB-SubCell"/>
</dbReference>
<dbReference type="InterPro" id="IPR002364">
    <property type="entry name" value="Quin_OxRdtase/zeta-crystal_CS"/>
</dbReference>
<evidence type="ECO:0000256" key="2">
    <source>
        <dbReference type="ARBA" id="ARBA00011881"/>
    </source>
</evidence>
<name>A0A0X8D6I5_9DEIN</name>
<comment type="subunit">
    <text evidence="2">Homotetramer.</text>
</comment>
<accession>A0A0X8D6I5</accession>
<keyword evidence="5" id="KW-0694">RNA-binding</keyword>
<proteinExistence type="predicted"/>
<evidence type="ECO:0000256" key="4">
    <source>
        <dbReference type="ARBA" id="ARBA00022857"/>
    </source>
</evidence>
<dbReference type="SUPFAM" id="SSF51735">
    <property type="entry name" value="NAD(P)-binding Rossmann-fold domains"/>
    <property type="match status" value="1"/>
</dbReference>
<dbReference type="KEGG" id="tpar:AV541_03120"/>
<dbReference type="InterPro" id="IPR011032">
    <property type="entry name" value="GroES-like_sf"/>
</dbReference>
<evidence type="ECO:0000259" key="7">
    <source>
        <dbReference type="SMART" id="SM00829"/>
    </source>
</evidence>
<evidence type="ECO:0000256" key="5">
    <source>
        <dbReference type="ARBA" id="ARBA00022884"/>
    </source>
</evidence>
<dbReference type="PROSITE" id="PS01162">
    <property type="entry name" value="QOR_ZETA_CRYSTAL"/>
    <property type="match status" value="1"/>
</dbReference>
<evidence type="ECO:0000256" key="3">
    <source>
        <dbReference type="ARBA" id="ARBA00022490"/>
    </source>
</evidence>
<dbReference type="GO" id="GO:0008270">
    <property type="term" value="F:zinc ion binding"/>
    <property type="evidence" value="ECO:0007669"/>
    <property type="project" value="InterPro"/>
</dbReference>
<feature type="domain" description="Enoyl reductase (ER)" evidence="7">
    <location>
        <begin position="10"/>
        <end position="314"/>
    </location>
</feature>
<dbReference type="Gene3D" id="3.90.180.10">
    <property type="entry name" value="Medium-chain alcohol dehydrogenases, catalytic domain"/>
    <property type="match status" value="1"/>
</dbReference>
<dbReference type="Pfam" id="PF08240">
    <property type="entry name" value="ADH_N"/>
    <property type="match status" value="1"/>
</dbReference>
<dbReference type="CDD" id="cd08272">
    <property type="entry name" value="MDR6"/>
    <property type="match status" value="1"/>
</dbReference>
<dbReference type="Proteomes" id="UP000061630">
    <property type="component" value="Chromosome"/>
</dbReference>
<gene>
    <name evidence="8" type="ORF">AV541_03120</name>
</gene>
<dbReference type="AlphaFoldDB" id="A0A0X8D6I5"/>
<dbReference type="InterPro" id="IPR020843">
    <property type="entry name" value="ER"/>
</dbReference>
<dbReference type="InterPro" id="IPR036291">
    <property type="entry name" value="NAD(P)-bd_dom_sf"/>
</dbReference>
<dbReference type="Pfam" id="PF00107">
    <property type="entry name" value="ADH_zinc_N"/>
    <property type="match status" value="1"/>
</dbReference>
<keyword evidence="4" id="KW-0521">NADP</keyword>
<dbReference type="InterPro" id="IPR013154">
    <property type="entry name" value="ADH-like_N"/>
</dbReference>
<dbReference type="GO" id="GO:0016491">
    <property type="term" value="F:oxidoreductase activity"/>
    <property type="evidence" value="ECO:0007669"/>
    <property type="project" value="InterPro"/>
</dbReference>
<evidence type="ECO:0000256" key="6">
    <source>
        <dbReference type="ARBA" id="ARBA00022990"/>
    </source>
</evidence>